<dbReference type="Gene3D" id="3.40.50.300">
    <property type="entry name" value="P-loop containing nucleotide triphosphate hydrolases"/>
    <property type="match status" value="1"/>
</dbReference>
<dbReference type="InterPro" id="IPR027417">
    <property type="entry name" value="P-loop_NTPase"/>
</dbReference>
<feature type="domain" description="GIY-YIG" evidence="1">
    <location>
        <begin position="28"/>
        <end position="106"/>
    </location>
</feature>
<organism evidence="2 3">
    <name type="scientific">Microbacterium endophyticum</name>
    <dbReference type="NCBI Taxonomy" id="1526412"/>
    <lineage>
        <taxon>Bacteria</taxon>
        <taxon>Bacillati</taxon>
        <taxon>Actinomycetota</taxon>
        <taxon>Actinomycetes</taxon>
        <taxon>Micrococcales</taxon>
        <taxon>Microbacteriaceae</taxon>
        <taxon>Microbacterium</taxon>
    </lineage>
</organism>
<sequence length="596" mass="67458">MTPSEIEKFSFNPAAIKSWAADDERRKNWPVVYVLDGAKSPAAASVYVGETAKAAARMRQHLANEEKRSSFRRVRVVMDETFNKSACLDLESHLIRWLAGDGQYTVMNVLAGITDARYYERDLYRQGFREIFEKLRSDGVFQRSIPEIENSDLFKLSPFKVLTPEQAIAVEDIVEGLLEDLATGAPSTSVIEGHPGTGKTIVAIFLMKMLADIRDHDDADEVEPDSMFAEFFVPENRALLQGLRIGFVVPQQSLRQSIKRVFKKTPKVAETQILTPFDVGVSDEKWDVLVVDETHRLNQRANQSSGVNNKRFVDLNEKLFGRDDPSKTQLDWIKAQSTHQIYLLDAEQTVRPADLPKAVLRALAKEARSARRLYPLSTQMRVRAGTDYVEFVRAMLRGESSAANRSDFGDYDLRVFDDLSEMRSEVLSRNAEHGLARLVAGYAWDWKSRHDKRAFDIEVDGLQLRWNSQAKDWINSPASIDEVGSIHTVQGYDLNYAGVIIGNDLRFDPKSHRLFIDRESYRDSKGKENNKQLGIAYSDDDLLEFIRNIYGVLLTRGMRGTYVYVCDPALREYVAGVIGREVVTASAEHDRGLIGS</sequence>
<dbReference type="Proteomes" id="UP000529310">
    <property type="component" value="Unassembled WGS sequence"/>
</dbReference>
<keyword evidence="3" id="KW-1185">Reference proteome</keyword>
<dbReference type="InterPro" id="IPR018647">
    <property type="entry name" value="SLFN_3-like_DNA/RNA_helicase"/>
</dbReference>
<proteinExistence type="predicted"/>
<gene>
    <name evidence="2" type="ORF">FHX49_000522</name>
</gene>
<accession>A0A7W4YMS8</accession>
<reference evidence="2 3" key="1">
    <citation type="submission" date="2020-08" db="EMBL/GenBank/DDBJ databases">
        <title>Sequencing the genomes of 1000 actinobacteria strains.</title>
        <authorList>
            <person name="Klenk H.-P."/>
        </authorList>
    </citation>
    <scope>NUCLEOTIDE SEQUENCE [LARGE SCALE GENOMIC DNA]</scope>
    <source>
        <strain evidence="2 3">DSM 27099</strain>
    </source>
</reference>
<protein>
    <recommendedName>
        <fullName evidence="1">GIY-YIG domain-containing protein</fullName>
    </recommendedName>
</protein>
<name>A0A7W4YMS8_9MICO</name>
<dbReference type="InterPro" id="IPR000305">
    <property type="entry name" value="GIY-YIG_endonuc"/>
</dbReference>
<evidence type="ECO:0000259" key="1">
    <source>
        <dbReference type="PROSITE" id="PS50164"/>
    </source>
</evidence>
<comment type="caution">
    <text evidence="2">The sequence shown here is derived from an EMBL/GenBank/DDBJ whole genome shotgun (WGS) entry which is preliminary data.</text>
</comment>
<dbReference type="AlphaFoldDB" id="A0A7W4YMS8"/>
<evidence type="ECO:0000313" key="3">
    <source>
        <dbReference type="Proteomes" id="UP000529310"/>
    </source>
</evidence>
<dbReference type="PROSITE" id="PS50164">
    <property type="entry name" value="GIY_YIG"/>
    <property type="match status" value="1"/>
</dbReference>
<dbReference type="RefSeq" id="WP_165142037.1">
    <property type="nucleotide sequence ID" value="NZ_CP049255.1"/>
</dbReference>
<evidence type="ECO:0000313" key="2">
    <source>
        <dbReference type="EMBL" id="MBB2974981.1"/>
    </source>
</evidence>
<dbReference type="Pfam" id="PF09848">
    <property type="entry name" value="SLFN-g3_helicase"/>
    <property type="match status" value="1"/>
</dbReference>
<dbReference type="EMBL" id="JACHWQ010000001">
    <property type="protein sequence ID" value="MBB2974981.1"/>
    <property type="molecule type" value="Genomic_DNA"/>
</dbReference>
<dbReference type="SUPFAM" id="SSF52540">
    <property type="entry name" value="P-loop containing nucleoside triphosphate hydrolases"/>
    <property type="match status" value="1"/>
</dbReference>
<dbReference type="CDD" id="cd10439">
    <property type="entry name" value="GIY-YIG_COG3410"/>
    <property type="match status" value="1"/>
</dbReference>